<accession>B0KGY9</accession>
<dbReference type="HOGENOM" id="CLU_159335_0_0_6"/>
<keyword evidence="1" id="KW-1133">Transmembrane helix</keyword>
<feature type="transmembrane region" description="Helical" evidence="1">
    <location>
        <begin position="6"/>
        <end position="24"/>
    </location>
</feature>
<organism evidence="2 3">
    <name type="scientific">Pseudomonas putida (strain GB-1)</name>
    <dbReference type="NCBI Taxonomy" id="76869"/>
    <lineage>
        <taxon>Bacteria</taxon>
        <taxon>Pseudomonadati</taxon>
        <taxon>Pseudomonadota</taxon>
        <taxon>Gammaproteobacteria</taxon>
        <taxon>Pseudomonadales</taxon>
        <taxon>Pseudomonadaceae</taxon>
        <taxon>Pseudomonas</taxon>
    </lineage>
</organism>
<dbReference type="Proteomes" id="UP000002157">
    <property type="component" value="Chromosome"/>
</dbReference>
<name>B0KGY9_PSEPG</name>
<evidence type="ECO:0000313" key="3">
    <source>
        <dbReference type="Proteomes" id="UP000002157"/>
    </source>
</evidence>
<evidence type="ECO:0000256" key="1">
    <source>
        <dbReference type="SAM" id="Phobius"/>
    </source>
</evidence>
<dbReference type="EMBL" id="CP000926">
    <property type="protein sequence ID" value="ABY96108.1"/>
    <property type="molecule type" value="Genomic_DNA"/>
</dbReference>
<reference evidence="2 3" key="1">
    <citation type="submission" date="2008-01" db="EMBL/GenBank/DDBJ databases">
        <title>Complete sequence of Pseudomonas putida GB-1.</title>
        <authorList>
            <consortium name="US DOE Joint Genome Institute"/>
            <person name="Copeland A."/>
            <person name="Lucas S."/>
            <person name="Lapidus A."/>
            <person name="Barry K."/>
            <person name="Glavina del Rio T."/>
            <person name="Dalin E."/>
            <person name="Tice H."/>
            <person name="Pitluck S."/>
            <person name="Bruce D."/>
            <person name="Goodwin L."/>
            <person name="Chertkov O."/>
            <person name="Brettin T."/>
            <person name="Detter J.C."/>
            <person name="Han C."/>
            <person name="Kuske C.R."/>
            <person name="Schmutz J."/>
            <person name="Larimer F."/>
            <person name="Land M."/>
            <person name="Hauser L."/>
            <person name="Kyrpides N."/>
            <person name="Kim E."/>
            <person name="McCarthy J.K."/>
            <person name="Richardson P."/>
        </authorList>
    </citation>
    <scope>NUCLEOTIDE SEQUENCE [LARGE SCALE GENOMIC DNA]</scope>
    <source>
        <strain evidence="2 3">GB-1</strain>
    </source>
</reference>
<dbReference type="AlphaFoldDB" id="B0KGY9"/>
<sequence>MALLVFSPGLIILILLIYIAHFYVERIESLLEKSSYIQGIRSTFLRAGLPGKVLRTCCIACMMTMPAIYARRGLINMKEVNNFPLKMKRTLIGLWLALTIEILSMLVFRAWLYLR</sequence>
<feature type="transmembrane region" description="Helical" evidence="1">
    <location>
        <begin position="90"/>
        <end position="112"/>
    </location>
</feature>
<keyword evidence="1" id="KW-0812">Transmembrane</keyword>
<protein>
    <submittedName>
        <fullName evidence="2">Uncharacterized protein</fullName>
    </submittedName>
</protein>
<proteinExistence type="predicted"/>
<keyword evidence="1" id="KW-0472">Membrane</keyword>
<evidence type="ECO:0000313" key="2">
    <source>
        <dbReference type="EMBL" id="ABY96108.1"/>
    </source>
</evidence>
<dbReference type="KEGG" id="ppg:PputGB1_0195"/>
<gene>
    <name evidence="2" type="ordered locus">PputGB1_0195</name>
</gene>
<feature type="transmembrane region" description="Helical" evidence="1">
    <location>
        <begin position="53"/>
        <end position="70"/>
    </location>
</feature>